<dbReference type="InterPro" id="IPR036366">
    <property type="entry name" value="PGBDSf"/>
</dbReference>
<dbReference type="RefSeq" id="WP_184825795.1">
    <property type="nucleotide sequence ID" value="NZ_BMTI01000009.1"/>
</dbReference>
<feature type="compositionally biased region" description="Basic and acidic residues" evidence="1">
    <location>
        <begin position="55"/>
        <end position="65"/>
    </location>
</feature>
<feature type="domain" description="Peptidoglycan binding-like" evidence="2">
    <location>
        <begin position="133"/>
        <end position="193"/>
    </location>
</feature>
<proteinExistence type="predicted"/>
<dbReference type="Gene3D" id="1.10.101.10">
    <property type="entry name" value="PGBD-like superfamily/PGBD"/>
    <property type="match status" value="1"/>
</dbReference>
<evidence type="ECO:0000256" key="1">
    <source>
        <dbReference type="SAM" id="MobiDB-lite"/>
    </source>
</evidence>
<organism evidence="3 4">
    <name type="scientific">Streptomyces griseomycini</name>
    <dbReference type="NCBI Taxonomy" id="66895"/>
    <lineage>
        <taxon>Bacteria</taxon>
        <taxon>Bacillati</taxon>
        <taxon>Actinomycetota</taxon>
        <taxon>Actinomycetes</taxon>
        <taxon>Kitasatosporales</taxon>
        <taxon>Streptomycetaceae</taxon>
        <taxon>Streptomyces</taxon>
    </lineage>
</organism>
<gene>
    <name evidence="3" type="ORF">FHS37_005447</name>
</gene>
<feature type="region of interest" description="Disordered" evidence="1">
    <location>
        <begin position="95"/>
        <end position="136"/>
    </location>
</feature>
<feature type="compositionally biased region" description="Pro residues" evidence="1">
    <location>
        <begin position="110"/>
        <end position="125"/>
    </location>
</feature>
<sequence length="211" mass="22580">MSTPPEPGQPHGGPPLEPVHVLRPRRTDALAELFREFEQERAGGRESVPPPRPPVDGRRFDERRPGVRRTAPVLAVAAAAVIGLGAALLLTERGADDRTAPAPRPSTTAPAPPAPSPPPSAPVPPGFLREGDSGPEVTELQERLLRIPDVYREGRTDGRYDAALSAAVARFQLWYGIRGDETGVYGDDTRRALESRTAGVSRAEDAVQPGD</sequence>
<dbReference type="SUPFAM" id="SSF47090">
    <property type="entry name" value="PGBD-like"/>
    <property type="match status" value="1"/>
</dbReference>
<accession>A0A7W7PU77</accession>
<dbReference type="Proteomes" id="UP000579523">
    <property type="component" value="Unassembled WGS sequence"/>
</dbReference>
<reference evidence="3 4" key="1">
    <citation type="submission" date="2020-08" db="EMBL/GenBank/DDBJ databases">
        <title>Genomic Encyclopedia of Type Strains, Phase III (KMG-III): the genomes of soil and plant-associated and newly described type strains.</title>
        <authorList>
            <person name="Whitman W."/>
        </authorList>
    </citation>
    <scope>NUCLEOTIDE SEQUENCE [LARGE SCALE GENOMIC DNA]</scope>
    <source>
        <strain evidence="3 4">CECT 3273</strain>
    </source>
</reference>
<keyword evidence="4" id="KW-1185">Reference proteome</keyword>
<dbReference type="Pfam" id="PF01471">
    <property type="entry name" value="PG_binding_1"/>
    <property type="match status" value="1"/>
</dbReference>
<evidence type="ECO:0000259" key="2">
    <source>
        <dbReference type="Pfam" id="PF01471"/>
    </source>
</evidence>
<feature type="region of interest" description="Disordered" evidence="1">
    <location>
        <begin position="1"/>
        <end position="69"/>
    </location>
</feature>
<feature type="compositionally biased region" description="Basic and acidic residues" evidence="1">
    <location>
        <begin position="25"/>
        <end position="44"/>
    </location>
</feature>
<protein>
    <recommendedName>
        <fullName evidence="2">Peptidoglycan binding-like domain-containing protein</fullName>
    </recommendedName>
</protein>
<dbReference type="InterPro" id="IPR002477">
    <property type="entry name" value="Peptidoglycan-bd-like"/>
</dbReference>
<feature type="compositionally biased region" description="Pro residues" evidence="1">
    <location>
        <begin position="1"/>
        <end position="17"/>
    </location>
</feature>
<dbReference type="InterPro" id="IPR036365">
    <property type="entry name" value="PGBD-like_sf"/>
</dbReference>
<comment type="caution">
    <text evidence="3">The sequence shown here is derived from an EMBL/GenBank/DDBJ whole genome shotgun (WGS) entry which is preliminary data.</text>
</comment>
<name>A0A7W7PU77_9ACTN</name>
<dbReference type="EMBL" id="JACHJI010000010">
    <property type="protein sequence ID" value="MBB4901360.1"/>
    <property type="molecule type" value="Genomic_DNA"/>
</dbReference>
<evidence type="ECO:0000313" key="4">
    <source>
        <dbReference type="Proteomes" id="UP000579523"/>
    </source>
</evidence>
<evidence type="ECO:0000313" key="3">
    <source>
        <dbReference type="EMBL" id="MBB4901360.1"/>
    </source>
</evidence>
<dbReference type="AlphaFoldDB" id="A0A7W7PU77"/>